<dbReference type="Proteomes" id="UP000284916">
    <property type="component" value="Unassembled WGS sequence"/>
</dbReference>
<evidence type="ECO:0000313" key="4">
    <source>
        <dbReference type="EMBL" id="RHL10830.1"/>
    </source>
</evidence>
<dbReference type="InterPro" id="IPR043741">
    <property type="entry name" value="DUF5686"/>
</dbReference>
<dbReference type="RefSeq" id="WP_117700598.1">
    <property type="nucleotide sequence ID" value="NZ_DBFVRS010000071.1"/>
</dbReference>
<evidence type="ECO:0008006" key="9">
    <source>
        <dbReference type="Google" id="ProtNLM"/>
    </source>
</evidence>
<dbReference type="EMBL" id="QRJS01000003">
    <property type="protein sequence ID" value="RHH50333.1"/>
    <property type="molecule type" value="Genomic_DNA"/>
</dbReference>
<dbReference type="EMBL" id="QSJG01000002">
    <property type="protein sequence ID" value="RHD58531.1"/>
    <property type="molecule type" value="Genomic_DNA"/>
</dbReference>
<evidence type="ECO:0000313" key="1">
    <source>
        <dbReference type="EMBL" id="RGM93608.1"/>
    </source>
</evidence>
<organism evidence="1 5">
    <name type="scientific">Phocaeicola plebeius</name>
    <dbReference type="NCBI Taxonomy" id="310297"/>
    <lineage>
        <taxon>Bacteria</taxon>
        <taxon>Pseudomonadati</taxon>
        <taxon>Bacteroidota</taxon>
        <taxon>Bacteroidia</taxon>
        <taxon>Bacteroidales</taxon>
        <taxon>Bacteroidaceae</taxon>
        <taxon>Phocaeicola</taxon>
    </lineage>
</organism>
<evidence type="ECO:0000313" key="7">
    <source>
        <dbReference type="Proteomes" id="UP000284916"/>
    </source>
</evidence>
<evidence type="ECO:0000313" key="3">
    <source>
        <dbReference type="EMBL" id="RHH50333.1"/>
    </source>
</evidence>
<dbReference type="AlphaFoldDB" id="A0A3E4ZEY6"/>
<dbReference type="Proteomes" id="UP000284361">
    <property type="component" value="Unassembled WGS sequence"/>
</dbReference>
<reference evidence="5 6" key="1">
    <citation type="submission" date="2018-08" db="EMBL/GenBank/DDBJ databases">
        <title>A genome reference for cultivated species of the human gut microbiota.</title>
        <authorList>
            <person name="Zou Y."/>
            <person name="Xue W."/>
            <person name="Luo G."/>
        </authorList>
    </citation>
    <scope>NUCLEOTIDE SEQUENCE [LARGE SCALE GENOMIC DNA]</scope>
    <source>
        <strain evidence="4 7">AF39-11</strain>
        <strain evidence="3 8">AM17-44</strain>
        <strain evidence="2 6">AM31-10</strain>
        <strain evidence="1 5">OM06-2</strain>
    </source>
</reference>
<evidence type="ECO:0000313" key="5">
    <source>
        <dbReference type="Proteomes" id="UP000260814"/>
    </source>
</evidence>
<dbReference type="Proteomes" id="UP000260814">
    <property type="component" value="Unassembled WGS sequence"/>
</dbReference>
<evidence type="ECO:0000313" key="6">
    <source>
        <dbReference type="Proteomes" id="UP000284361"/>
    </source>
</evidence>
<comment type="caution">
    <text evidence="1">The sequence shown here is derived from an EMBL/GenBank/DDBJ whole genome shotgun (WGS) entry which is preliminary data.</text>
</comment>
<protein>
    <recommendedName>
        <fullName evidence="9">Carboxypeptidase-like regulatory domain-containing protein</fullName>
    </recommendedName>
</protein>
<name>A0A3E4ZEY6_9BACT</name>
<dbReference type="EMBL" id="QSTW01000001">
    <property type="protein sequence ID" value="RGM93608.1"/>
    <property type="molecule type" value="Genomic_DNA"/>
</dbReference>
<dbReference type="EMBL" id="QROI01000037">
    <property type="protein sequence ID" value="RHL10830.1"/>
    <property type="molecule type" value="Genomic_DNA"/>
</dbReference>
<proteinExistence type="predicted"/>
<dbReference type="Pfam" id="PF18939">
    <property type="entry name" value="DUF5686"/>
    <property type="match status" value="1"/>
</dbReference>
<gene>
    <name evidence="4" type="ORF">DW035_15225</name>
    <name evidence="3" type="ORF">DW204_02085</name>
    <name evidence="2" type="ORF">DW789_01620</name>
    <name evidence="1" type="ORF">DXB87_01025</name>
</gene>
<dbReference type="Proteomes" id="UP000284998">
    <property type="component" value="Unassembled WGS sequence"/>
</dbReference>
<evidence type="ECO:0000313" key="8">
    <source>
        <dbReference type="Proteomes" id="UP000284998"/>
    </source>
</evidence>
<evidence type="ECO:0000313" key="2">
    <source>
        <dbReference type="EMBL" id="RHD58531.1"/>
    </source>
</evidence>
<accession>A0A3E4ZEY6</accession>
<sequence length="732" mass="85035">MNMRKLKGLYVALWGLLMVCLLSGFPRQGMARDNAPALPKKPVVADSIMEHMFHSASIYSHEVKGYKGDLYLKGHLKVHKQNRIIKYVPSMFRLEKGINDYFHESISELQYTAPAIYDRKVRAISTTFPSTRGQIFDIMDYMKFNIYAPSLMGNRILSPLNRKAQVHYHYLLERVEHRLGGELYCIRVVPRYRSTQLVEGFLWLSSADWTIRRMNLKGRYDLVRFQLSMQMGEEDDTKYLPVLLNLDLNFKFLKNHLEMKYTGWMKYSSVVYRKPGEEWIVKKTNDHNLSNSYILSCDTSRLVVERDSFNRIRPIPLSAYEDSLYRSADERRLKREADTIKAEPTKLKKNMVFLGQLGDALISSYDIDISKVGSINCSPIINPLLVSYSHRNGISYRQVFKYNKLFHDGRLLRIVPQIGYNFTKKEFYAKADVEYIYNPRKLGSIEIHGGNGNRIYSSVVLDQLEQIPDSAFTFDGLELDYFKDVYVDVSHNIELCNGLKLGTGLAMHWRYTKSSPEVEARVRSNYNSFAPRIRLEWTPGMYYYMNGNRKINVGSFFPTFMLDYERGIKVLKNSGTYERIEGSVEQVIRLKNVRSLAYHVGAGMFTNQSDMYFVDYAHFANLNLPQGWNDDIGGTFQMLDGRWYNASSHYIRGNLTFEAPFILLYPVTRLLSFVQKERIYTGILFMPHLNPYLEFGYGFATHLFDVGVFIGNEKGKFTSVGCKFTFELFNNK</sequence>